<dbReference type="EMBL" id="FOZZ01000002">
    <property type="protein sequence ID" value="SFS50816.1"/>
    <property type="molecule type" value="Genomic_DNA"/>
</dbReference>
<protein>
    <submittedName>
        <fullName evidence="1">Uncharacterized protein</fullName>
    </submittedName>
</protein>
<gene>
    <name evidence="1" type="ORF">SAMN05660206_102301</name>
</gene>
<name>A0A1I6QEC4_9SPHI</name>
<sequence>MPAKKLAGIKNQIYDEKILIDTMHHFLKFSAKQ</sequence>
<dbReference type="STRING" id="683125.SAMN05660206_102301"/>
<reference evidence="1 2" key="1">
    <citation type="submission" date="2016-10" db="EMBL/GenBank/DDBJ databases">
        <authorList>
            <person name="de Groot N.N."/>
        </authorList>
    </citation>
    <scope>NUCLEOTIDE SEQUENCE [LARGE SCALE GENOMIC DNA]</scope>
    <source>
        <strain evidence="1 2">DSM 22789</strain>
    </source>
</reference>
<organism evidence="1 2">
    <name type="scientific">Sphingobacterium wenxiniae</name>
    <dbReference type="NCBI Taxonomy" id="683125"/>
    <lineage>
        <taxon>Bacteria</taxon>
        <taxon>Pseudomonadati</taxon>
        <taxon>Bacteroidota</taxon>
        <taxon>Sphingobacteriia</taxon>
        <taxon>Sphingobacteriales</taxon>
        <taxon>Sphingobacteriaceae</taxon>
        <taxon>Sphingobacterium</taxon>
    </lineage>
</organism>
<dbReference type="Proteomes" id="UP000198785">
    <property type="component" value="Unassembled WGS sequence"/>
</dbReference>
<evidence type="ECO:0000313" key="2">
    <source>
        <dbReference type="Proteomes" id="UP000198785"/>
    </source>
</evidence>
<proteinExistence type="predicted"/>
<evidence type="ECO:0000313" key="1">
    <source>
        <dbReference type="EMBL" id="SFS50816.1"/>
    </source>
</evidence>
<keyword evidence="2" id="KW-1185">Reference proteome</keyword>
<accession>A0A1I6QEC4</accession>
<dbReference type="AlphaFoldDB" id="A0A1I6QEC4"/>